<comment type="function">
    <text evidence="4">Catalyzes the dehydration of chorismate into 3-[(1-carboxyvinyl)oxy]benzoate, a step in the biosynthesis of menaquinone (MK, vitamin K2).</text>
</comment>
<comment type="pathway">
    <text evidence="1 4">Quinol/quinone metabolism; menaquinone biosynthesis.</text>
</comment>
<dbReference type="Pfam" id="PF02621">
    <property type="entry name" value="VitK2_biosynth"/>
    <property type="match status" value="1"/>
</dbReference>
<evidence type="ECO:0000313" key="5">
    <source>
        <dbReference type="EMBL" id="TCS84142.1"/>
    </source>
</evidence>
<evidence type="ECO:0000256" key="4">
    <source>
        <dbReference type="HAMAP-Rule" id="MF_00995"/>
    </source>
</evidence>
<name>A0A4R3KKV5_9BACI</name>
<evidence type="ECO:0000256" key="2">
    <source>
        <dbReference type="ARBA" id="ARBA00022428"/>
    </source>
</evidence>
<keyword evidence="6" id="KW-1185">Reference proteome</keyword>
<reference evidence="5 6" key="1">
    <citation type="submission" date="2019-03" db="EMBL/GenBank/DDBJ databases">
        <title>Genomic Encyclopedia of Type Strains, Phase IV (KMG-IV): sequencing the most valuable type-strain genomes for metagenomic binning, comparative biology and taxonomic classification.</title>
        <authorList>
            <person name="Goeker M."/>
        </authorList>
    </citation>
    <scope>NUCLEOTIDE SEQUENCE [LARGE SCALE GENOMIC DNA]</scope>
    <source>
        <strain evidence="5 6">DSM 23802</strain>
    </source>
</reference>
<sequence>MSKLRIGRITYTNIWPIYHFFDHSQFQNEIELIPQVPSQLNQRMKDGTIDMGAISAFAYAEQAENYVLLPNLSVSAYGRVGSISLFLKSDLEDIKNKKIALTNTSATSVHLVKIILEGFLDGKPEYITMEPDLEQMMKVADAALLIGDEALTQGWENGRTQKYQVIDLGEEWKKRTGLWMTFAVWAVRKNVVEQYPDLLYRVYHAFLNSKKKGYQKRNLIVQESMSRFGGTKQFWEDYFHGLSYDFSDPQIHGLNHYYQMAQQIGVLKKAPKIEILNMEKLTEIHTY</sequence>
<comment type="caution">
    <text evidence="5">The sequence shown here is derived from an EMBL/GenBank/DDBJ whole genome shotgun (WGS) entry which is preliminary data.</text>
</comment>
<organism evidence="5 6">
    <name type="scientific">Tepidibacillus fermentans</name>
    <dbReference type="NCBI Taxonomy" id="1281767"/>
    <lineage>
        <taxon>Bacteria</taxon>
        <taxon>Bacillati</taxon>
        <taxon>Bacillota</taxon>
        <taxon>Bacilli</taxon>
        <taxon>Bacillales</taxon>
        <taxon>Bacillaceae</taxon>
        <taxon>Tepidibacillus</taxon>
    </lineage>
</organism>
<keyword evidence="3 4" id="KW-0456">Lyase</keyword>
<keyword evidence="2 4" id="KW-0474">Menaquinone biosynthesis</keyword>
<dbReference type="EMBL" id="SMAB01000002">
    <property type="protein sequence ID" value="TCS84142.1"/>
    <property type="molecule type" value="Genomic_DNA"/>
</dbReference>
<evidence type="ECO:0000256" key="1">
    <source>
        <dbReference type="ARBA" id="ARBA00004863"/>
    </source>
</evidence>
<comment type="similarity">
    <text evidence="4">Belongs to the MqnA/MqnD family. MqnA subfamily.</text>
</comment>
<dbReference type="EC" id="4.2.1.151" evidence="4"/>
<dbReference type="InterPro" id="IPR003773">
    <property type="entry name" value="Menaquinone_biosynth"/>
</dbReference>
<dbReference type="PANTHER" id="PTHR37690:SF1">
    <property type="entry name" value="CHORISMATE DEHYDRATASE"/>
    <property type="match status" value="1"/>
</dbReference>
<comment type="catalytic activity">
    <reaction evidence="4">
        <text>chorismate = 3-[(1-carboxyvinyl)-oxy]benzoate + H2O</text>
        <dbReference type="Rhea" id="RHEA:40051"/>
        <dbReference type="ChEBI" id="CHEBI:15377"/>
        <dbReference type="ChEBI" id="CHEBI:29748"/>
        <dbReference type="ChEBI" id="CHEBI:76981"/>
        <dbReference type="EC" id="4.2.1.151"/>
    </reaction>
</comment>
<gene>
    <name evidence="4" type="primary">mqnA</name>
    <name evidence="5" type="ORF">EDD72_102186</name>
</gene>
<dbReference type="GO" id="GO:0009234">
    <property type="term" value="P:menaquinone biosynthetic process"/>
    <property type="evidence" value="ECO:0007669"/>
    <property type="project" value="UniProtKB-UniRule"/>
</dbReference>
<dbReference type="PANTHER" id="PTHR37690">
    <property type="entry name" value="CHORISMATE DEHYDRATASE"/>
    <property type="match status" value="1"/>
</dbReference>
<dbReference type="UniPathway" id="UPA00079"/>
<evidence type="ECO:0000256" key="3">
    <source>
        <dbReference type="ARBA" id="ARBA00023239"/>
    </source>
</evidence>
<dbReference type="InterPro" id="IPR030868">
    <property type="entry name" value="MqnA"/>
</dbReference>
<proteinExistence type="inferred from homology"/>
<evidence type="ECO:0000313" key="6">
    <source>
        <dbReference type="Proteomes" id="UP000295788"/>
    </source>
</evidence>
<dbReference type="RefSeq" id="WP_243643751.1">
    <property type="nucleotide sequence ID" value="NZ_SMAB01000002.1"/>
</dbReference>
<dbReference type="Gene3D" id="3.40.190.10">
    <property type="entry name" value="Periplasmic binding protein-like II"/>
    <property type="match status" value="2"/>
</dbReference>
<dbReference type="SUPFAM" id="SSF53850">
    <property type="entry name" value="Periplasmic binding protein-like II"/>
    <property type="match status" value="1"/>
</dbReference>
<dbReference type="HAMAP" id="MF_00995">
    <property type="entry name" value="MqnA"/>
    <property type="match status" value="1"/>
</dbReference>
<accession>A0A4R3KKV5</accession>
<protein>
    <recommendedName>
        <fullName evidence="4">Chorismate dehydratase</fullName>
        <ecNumber evidence="4">4.2.1.151</ecNumber>
    </recommendedName>
    <alternativeName>
        <fullName evidence="4">Menaquinone biosynthetic enzyme MqnA</fullName>
    </alternativeName>
</protein>
<dbReference type="AlphaFoldDB" id="A0A4R3KKV5"/>
<dbReference type="GO" id="GO:0016836">
    <property type="term" value="F:hydro-lyase activity"/>
    <property type="evidence" value="ECO:0007669"/>
    <property type="project" value="UniProtKB-UniRule"/>
</dbReference>
<dbReference type="Proteomes" id="UP000295788">
    <property type="component" value="Unassembled WGS sequence"/>
</dbReference>
<dbReference type="CDD" id="cd13634">
    <property type="entry name" value="PBP2_Sco4506"/>
    <property type="match status" value="1"/>
</dbReference>